<dbReference type="PROSITE" id="PS51382">
    <property type="entry name" value="SPX"/>
    <property type="match status" value="1"/>
</dbReference>
<keyword evidence="2 4" id="KW-0863">Zinc-finger</keyword>
<protein>
    <recommendedName>
        <fullName evidence="9">RING-14 protein</fullName>
    </recommendedName>
</protein>
<evidence type="ECO:0000256" key="2">
    <source>
        <dbReference type="ARBA" id="ARBA00022771"/>
    </source>
</evidence>
<dbReference type="InterPro" id="IPR013083">
    <property type="entry name" value="Znf_RING/FYVE/PHD"/>
</dbReference>
<dbReference type="SUPFAM" id="SSF57850">
    <property type="entry name" value="RING/U-box"/>
    <property type="match status" value="1"/>
</dbReference>
<organism evidence="7 8">
    <name type="scientific">Collybia nuda</name>
    <dbReference type="NCBI Taxonomy" id="64659"/>
    <lineage>
        <taxon>Eukaryota</taxon>
        <taxon>Fungi</taxon>
        <taxon>Dikarya</taxon>
        <taxon>Basidiomycota</taxon>
        <taxon>Agaricomycotina</taxon>
        <taxon>Agaricomycetes</taxon>
        <taxon>Agaricomycetidae</taxon>
        <taxon>Agaricales</taxon>
        <taxon>Tricholomatineae</taxon>
        <taxon>Clitocybaceae</taxon>
        <taxon>Collybia</taxon>
    </lineage>
</organism>
<dbReference type="InterPro" id="IPR018957">
    <property type="entry name" value="Znf_C3HC4_RING-type"/>
</dbReference>
<dbReference type="GO" id="GO:0008270">
    <property type="term" value="F:zinc ion binding"/>
    <property type="evidence" value="ECO:0007669"/>
    <property type="project" value="UniProtKB-KW"/>
</dbReference>
<dbReference type="Pfam" id="PF00097">
    <property type="entry name" value="zf-C3HC4"/>
    <property type="match status" value="1"/>
</dbReference>
<name>A0A9P6CKZ6_9AGAR</name>
<evidence type="ECO:0000256" key="1">
    <source>
        <dbReference type="ARBA" id="ARBA00022723"/>
    </source>
</evidence>
<evidence type="ECO:0000259" key="6">
    <source>
        <dbReference type="PROSITE" id="PS51382"/>
    </source>
</evidence>
<sequence length="368" mass="40952">MATLEETGHTPEPSAAQVVEVPSSVPSEVTPSPSSIAQDNVSNEVVIPLVSDMAFFQMLSNAIEGLSAHLATVHSDFVDTLEELSKTISDSARPTSSTTAFHPYSLVTSDPGAIRYPAHAAKSDLYSWREIFQLYVEAEVFESVGETSRGERSVNESEHRLKLFAERITKRGLGDGRKLKLKQSRAALETFLELNVFILNIKKFQFANAEATRKILKKHTKRTALPSFQSGELQRQTVLPKGHLVSLPRVLVQAIGETLLPVIPHLDDYACLICTSIAFKPIRLNCGHLFCVRCLVKMQKRGNGDCPMCRAPSVLTADRSNVDWALLNFMQDWFPIESKEKLKHNEKEAAREELEELGLDPDQSCTMM</sequence>
<keyword evidence="3" id="KW-0862">Zinc</keyword>
<dbReference type="InterPro" id="IPR004331">
    <property type="entry name" value="SPX_dom"/>
</dbReference>
<feature type="domain" description="SPX" evidence="6">
    <location>
        <begin position="1"/>
        <end position="233"/>
    </location>
</feature>
<evidence type="ECO:0000313" key="7">
    <source>
        <dbReference type="EMBL" id="KAF9465850.1"/>
    </source>
</evidence>
<keyword evidence="1" id="KW-0479">Metal-binding</keyword>
<dbReference type="InterPro" id="IPR001841">
    <property type="entry name" value="Znf_RING"/>
</dbReference>
<reference evidence="7" key="1">
    <citation type="submission" date="2020-11" db="EMBL/GenBank/DDBJ databases">
        <authorList>
            <consortium name="DOE Joint Genome Institute"/>
            <person name="Ahrendt S."/>
            <person name="Riley R."/>
            <person name="Andreopoulos W."/>
            <person name="Labutti K."/>
            <person name="Pangilinan J."/>
            <person name="Ruiz-Duenas F.J."/>
            <person name="Barrasa J.M."/>
            <person name="Sanchez-Garcia M."/>
            <person name="Camarero S."/>
            <person name="Miyauchi S."/>
            <person name="Serrano A."/>
            <person name="Linde D."/>
            <person name="Babiker R."/>
            <person name="Drula E."/>
            <person name="Ayuso-Fernandez I."/>
            <person name="Pacheco R."/>
            <person name="Padilla G."/>
            <person name="Ferreira P."/>
            <person name="Barriuso J."/>
            <person name="Kellner H."/>
            <person name="Castanera R."/>
            <person name="Alfaro M."/>
            <person name="Ramirez L."/>
            <person name="Pisabarro A.G."/>
            <person name="Kuo A."/>
            <person name="Tritt A."/>
            <person name="Lipzen A."/>
            <person name="He G."/>
            <person name="Yan M."/>
            <person name="Ng V."/>
            <person name="Cullen D."/>
            <person name="Martin F."/>
            <person name="Rosso M.-N."/>
            <person name="Henrissat B."/>
            <person name="Hibbett D."/>
            <person name="Martinez A.T."/>
            <person name="Grigoriev I.V."/>
        </authorList>
    </citation>
    <scope>NUCLEOTIDE SEQUENCE</scope>
    <source>
        <strain evidence="7">CBS 247.69</strain>
    </source>
</reference>
<dbReference type="OrthoDB" id="5588846at2759"/>
<dbReference type="AlphaFoldDB" id="A0A9P6CKZ6"/>
<dbReference type="EMBL" id="MU150244">
    <property type="protein sequence ID" value="KAF9465850.1"/>
    <property type="molecule type" value="Genomic_DNA"/>
</dbReference>
<dbReference type="Gene3D" id="3.30.40.10">
    <property type="entry name" value="Zinc/RING finger domain, C3HC4 (zinc finger)"/>
    <property type="match status" value="1"/>
</dbReference>
<dbReference type="Pfam" id="PF03105">
    <property type="entry name" value="SPX"/>
    <property type="match status" value="1"/>
</dbReference>
<proteinExistence type="predicted"/>
<feature type="domain" description="RING-type" evidence="5">
    <location>
        <begin position="271"/>
        <end position="310"/>
    </location>
</feature>
<gene>
    <name evidence="7" type="ORF">BDZ94DRAFT_1188333</name>
</gene>
<evidence type="ECO:0000313" key="8">
    <source>
        <dbReference type="Proteomes" id="UP000807353"/>
    </source>
</evidence>
<dbReference type="PROSITE" id="PS50089">
    <property type="entry name" value="ZF_RING_2"/>
    <property type="match status" value="1"/>
</dbReference>
<dbReference type="Proteomes" id="UP000807353">
    <property type="component" value="Unassembled WGS sequence"/>
</dbReference>
<accession>A0A9P6CKZ6</accession>
<dbReference type="PANTHER" id="PTHR23327">
    <property type="entry name" value="RING FINGER PROTEIN 127"/>
    <property type="match status" value="1"/>
</dbReference>
<dbReference type="InterPro" id="IPR017907">
    <property type="entry name" value="Znf_RING_CS"/>
</dbReference>
<evidence type="ECO:0000259" key="5">
    <source>
        <dbReference type="PROSITE" id="PS50089"/>
    </source>
</evidence>
<keyword evidence="8" id="KW-1185">Reference proteome</keyword>
<evidence type="ECO:0008006" key="9">
    <source>
        <dbReference type="Google" id="ProtNLM"/>
    </source>
</evidence>
<comment type="caution">
    <text evidence="7">The sequence shown here is derived from an EMBL/GenBank/DDBJ whole genome shotgun (WGS) entry which is preliminary data.</text>
</comment>
<dbReference type="PANTHER" id="PTHR23327:SF51">
    <property type="entry name" value="TRANSCRIPTIONAL REGULATOR OF YEAST FORM ADHERENCE 3"/>
    <property type="match status" value="1"/>
</dbReference>
<dbReference type="SMART" id="SM00184">
    <property type="entry name" value="RING"/>
    <property type="match status" value="1"/>
</dbReference>
<evidence type="ECO:0000256" key="3">
    <source>
        <dbReference type="ARBA" id="ARBA00022833"/>
    </source>
</evidence>
<dbReference type="PROSITE" id="PS00518">
    <property type="entry name" value="ZF_RING_1"/>
    <property type="match status" value="1"/>
</dbReference>
<evidence type="ECO:0000256" key="4">
    <source>
        <dbReference type="PROSITE-ProRule" id="PRU00175"/>
    </source>
</evidence>